<keyword evidence="3 6" id="KW-0812">Transmembrane</keyword>
<dbReference type="InterPro" id="IPR010343">
    <property type="entry name" value="ArAE_1"/>
</dbReference>
<dbReference type="InterPro" id="IPR021062">
    <property type="entry name" value="ArAE_1_C"/>
</dbReference>
<feature type="domain" description="Putative aromatic acid exporter C-terminal" evidence="7">
    <location>
        <begin position="147"/>
        <end position="310"/>
    </location>
</feature>
<evidence type="ECO:0000256" key="4">
    <source>
        <dbReference type="ARBA" id="ARBA00022989"/>
    </source>
</evidence>
<dbReference type="Gene3D" id="1.20.120.940">
    <property type="entry name" value="Putative aromatic acid exporter, C-terminal domain"/>
    <property type="match status" value="1"/>
</dbReference>
<dbReference type="InterPro" id="IPR052984">
    <property type="entry name" value="UPF0421"/>
</dbReference>
<evidence type="ECO:0000256" key="1">
    <source>
        <dbReference type="ARBA" id="ARBA00004651"/>
    </source>
</evidence>
<dbReference type="PANTHER" id="PTHR40064">
    <property type="entry name" value="MEMBRANE PROTEIN-RELATED"/>
    <property type="match status" value="1"/>
</dbReference>
<reference evidence="8 9" key="1">
    <citation type="submission" date="2017-04" db="EMBL/GenBank/DDBJ databases">
        <title>Bacillus krulwichiae AM31D Genome sequencing and assembly.</title>
        <authorList>
            <person name="Krulwich T.A."/>
            <person name="Anastor L."/>
            <person name="Ehrlich R."/>
            <person name="Ehrlich G.D."/>
            <person name="Janto B."/>
        </authorList>
    </citation>
    <scope>NUCLEOTIDE SEQUENCE [LARGE SCALE GENOMIC DNA]</scope>
    <source>
        <strain evidence="8 9">AM31D</strain>
    </source>
</reference>
<accession>A0A1X9MCY6</accession>
<keyword evidence="2" id="KW-1003">Cell membrane</keyword>
<sequence length="322" mass="37291">MSLKIGYRTLKTAVGAGLAVAIAQALHLDFYGSAAIITILCISVTRRDSLKVSWARFVACMIGMLLSGMLFELIGYQPWTLTLIILAFIPIVVRLKITEGIATSSVIILHLYTVGEMSFSLVINEILIITIGIGVALLMNLYMPNSDRALRHYHKEIELHFKKILHELSVYLRYGESDWDGKEIPETVELLSKGKNLAMRNIQNHILRYEDQYYYYFKMREKQFEIIERLMPYVSKINKTVEQSETVADFLDEVSDAVSPINRVPYFLDKIKTMKQGFEEMPLPTSREEFEVRSSLLYIMHELEEYLHIKDRLWNHVDKKKL</sequence>
<dbReference type="Pfam" id="PF11728">
    <property type="entry name" value="ArAE_1_C"/>
    <property type="match status" value="1"/>
</dbReference>
<feature type="transmembrane region" description="Helical" evidence="6">
    <location>
        <begin position="54"/>
        <end position="70"/>
    </location>
</feature>
<dbReference type="AlphaFoldDB" id="A0A1X9MCY6"/>
<feature type="transmembrane region" description="Helical" evidence="6">
    <location>
        <begin position="12"/>
        <end position="42"/>
    </location>
</feature>
<keyword evidence="5 6" id="KW-0472">Membrane</keyword>
<evidence type="ECO:0000256" key="5">
    <source>
        <dbReference type="ARBA" id="ARBA00023136"/>
    </source>
</evidence>
<name>A0A1X9MCY6_9BACI</name>
<evidence type="ECO:0000256" key="6">
    <source>
        <dbReference type="SAM" id="Phobius"/>
    </source>
</evidence>
<dbReference type="KEGG" id="bkw:BkAM31D_05900"/>
<evidence type="ECO:0000259" key="7">
    <source>
        <dbReference type="Pfam" id="PF11728"/>
    </source>
</evidence>
<dbReference type="GO" id="GO:0005886">
    <property type="term" value="C:plasma membrane"/>
    <property type="evidence" value="ECO:0007669"/>
    <property type="project" value="UniProtKB-SubCell"/>
</dbReference>
<dbReference type="PANTHER" id="PTHR40064:SF1">
    <property type="entry name" value="MEMBRANE PROTEIN"/>
    <property type="match status" value="1"/>
</dbReference>
<keyword evidence="4 6" id="KW-1133">Transmembrane helix</keyword>
<protein>
    <recommendedName>
        <fullName evidence="7">Putative aromatic acid exporter C-terminal domain-containing protein</fullName>
    </recommendedName>
</protein>
<feature type="transmembrane region" description="Helical" evidence="6">
    <location>
        <begin position="121"/>
        <end position="142"/>
    </location>
</feature>
<dbReference type="InterPro" id="IPR038323">
    <property type="entry name" value="ArAE_1_C_sf"/>
</dbReference>
<dbReference type="Pfam" id="PF06081">
    <property type="entry name" value="ArAE_1"/>
    <property type="match status" value="1"/>
</dbReference>
<gene>
    <name evidence="8" type="ORF">BkAM31D_05900</name>
</gene>
<evidence type="ECO:0000313" key="9">
    <source>
        <dbReference type="Proteomes" id="UP000193006"/>
    </source>
</evidence>
<dbReference type="Proteomes" id="UP000193006">
    <property type="component" value="Chromosome"/>
</dbReference>
<dbReference type="EMBL" id="CP020814">
    <property type="protein sequence ID" value="ARK29421.1"/>
    <property type="molecule type" value="Genomic_DNA"/>
</dbReference>
<evidence type="ECO:0000313" key="8">
    <source>
        <dbReference type="EMBL" id="ARK29421.1"/>
    </source>
</evidence>
<comment type="subcellular location">
    <subcellularLocation>
        <location evidence="1">Cell membrane</location>
        <topology evidence="1">Multi-pass membrane protein</topology>
    </subcellularLocation>
</comment>
<proteinExistence type="predicted"/>
<evidence type="ECO:0000256" key="3">
    <source>
        <dbReference type="ARBA" id="ARBA00022692"/>
    </source>
</evidence>
<evidence type="ECO:0000256" key="2">
    <source>
        <dbReference type="ARBA" id="ARBA00022475"/>
    </source>
</evidence>
<keyword evidence="9" id="KW-1185">Reference proteome</keyword>
<dbReference type="STRING" id="199441.BkAM31D_05900"/>
<dbReference type="RefSeq" id="WP_066153847.1">
    <property type="nucleotide sequence ID" value="NZ_CP020814.1"/>
</dbReference>
<organism evidence="8 9">
    <name type="scientific">Halalkalibacter krulwichiae</name>
    <dbReference type="NCBI Taxonomy" id="199441"/>
    <lineage>
        <taxon>Bacteria</taxon>
        <taxon>Bacillati</taxon>
        <taxon>Bacillota</taxon>
        <taxon>Bacilli</taxon>
        <taxon>Bacillales</taxon>
        <taxon>Bacillaceae</taxon>
        <taxon>Halalkalibacter</taxon>
    </lineage>
</organism>